<organism evidence="4 5">
    <name type="scientific">Geodia barretti</name>
    <name type="common">Barrett's horny sponge</name>
    <dbReference type="NCBI Taxonomy" id="519541"/>
    <lineage>
        <taxon>Eukaryota</taxon>
        <taxon>Metazoa</taxon>
        <taxon>Porifera</taxon>
        <taxon>Demospongiae</taxon>
        <taxon>Heteroscleromorpha</taxon>
        <taxon>Tetractinellida</taxon>
        <taxon>Astrophorina</taxon>
        <taxon>Geodiidae</taxon>
        <taxon>Geodia</taxon>
    </lineage>
</organism>
<proteinExistence type="inferred from homology"/>
<dbReference type="Gene3D" id="3.40.630.10">
    <property type="entry name" value="Zn peptidases"/>
    <property type="match status" value="1"/>
</dbReference>
<evidence type="ECO:0000259" key="3">
    <source>
        <dbReference type="Pfam" id="PF04389"/>
    </source>
</evidence>
<keyword evidence="4" id="KW-0645">Protease</keyword>
<accession>A0AA35XI69</accession>
<keyword evidence="4" id="KW-0378">Hydrolase</keyword>
<gene>
    <name evidence="4" type="ORF">GBAR_LOCUS31788</name>
</gene>
<name>A0AA35XI69_GEOBA</name>
<keyword evidence="5" id="KW-1185">Reference proteome</keyword>
<dbReference type="PANTHER" id="PTHR12147:SF26">
    <property type="entry name" value="PEPTIDASE M28 DOMAIN-CONTAINING PROTEIN"/>
    <property type="match status" value="1"/>
</dbReference>
<comment type="cofactor">
    <cofactor evidence="1">
        <name>Zn(2+)</name>
        <dbReference type="ChEBI" id="CHEBI:29105"/>
    </cofactor>
</comment>
<dbReference type="GO" id="GO:0004177">
    <property type="term" value="F:aminopeptidase activity"/>
    <property type="evidence" value="ECO:0007669"/>
    <property type="project" value="UniProtKB-KW"/>
</dbReference>
<comment type="caution">
    <text evidence="4">The sequence shown here is derived from an EMBL/GenBank/DDBJ whole genome shotgun (WGS) entry which is preliminary data.</text>
</comment>
<dbReference type="PANTHER" id="PTHR12147">
    <property type="entry name" value="METALLOPEPTIDASE M28 FAMILY MEMBER"/>
    <property type="match status" value="1"/>
</dbReference>
<dbReference type="InterPro" id="IPR045175">
    <property type="entry name" value="M28_fam"/>
</dbReference>
<dbReference type="AlphaFoldDB" id="A0AA35XI69"/>
<sequence length="197" mass="21956">MVCETNESIVQVCVCCQVLFAWWGAEELGLFGSTHFVLNLDEGEELPYFACDLNFDMIGSPNYARMIYNGSQAEESIRDASVIIQGLFEERFKSQGLEYELTDFTGRSDYGPFIANGIPAGGLFTGAEVRKTEEQQKVYGGLANAALDPCYHQACDTYDNVNEVIFEQMAQAAAYTLGVLMGQEDLERYLNSTSLYF</sequence>
<dbReference type="InterPro" id="IPR007484">
    <property type="entry name" value="Peptidase_M28"/>
</dbReference>
<dbReference type="Proteomes" id="UP001174909">
    <property type="component" value="Unassembled WGS sequence"/>
</dbReference>
<reference evidence="4" key="1">
    <citation type="submission" date="2023-03" db="EMBL/GenBank/DDBJ databases">
        <authorList>
            <person name="Steffen K."/>
            <person name="Cardenas P."/>
        </authorList>
    </citation>
    <scope>NUCLEOTIDE SEQUENCE</scope>
</reference>
<evidence type="ECO:0000313" key="5">
    <source>
        <dbReference type="Proteomes" id="UP001174909"/>
    </source>
</evidence>
<feature type="domain" description="Peptidase M28" evidence="3">
    <location>
        <begin position="17"/>
        <end position="176"/>
    </location>
</feature>
<dbReference type="GO" id="GO:0008235">
    <property type="term" value="F:metalloexopeptidase activity"/>
    <property type="evidence" value="ECO:0007669"/>
    <property type="project" value="InterPro"/>
</dbReference>
<dbReference type="Pfam" id="PF04389">
    <property type="entry name" value="Peptidase_M28"/>
    <property type="match status" value="1"/>
</dbReference>
<comment type="similarity">
    <text evidence="2">Belongs to the peptidase M28 family. M28B subfamily.</text>
</comment>
<evidence type="ECO:0000256" key="1">
    <source>
        <dbReference type="ARBA" id="ARBA00001947"/>
    </source>
</evidence>
<dbReference type="EMBL" id="CASHTH010004520">
    <property type="protein sequence ID" value="CAI8058449.1"/>
    <property type="molecule type" value="Genomic_DNA"/>
</dbReference>
<evidence type="ECO:0000256" key="2">
    <source>
        <dbReference type="ARBA" id="ARBA00005634"/>
    </source>
</evidence>
<dbReference type="GO" id="GO:0006508">
    <property type="term" value="P:proteolysis"/>
    <property type="evidence" value="ECO:0007669"/>
    <property type="project" value="InterPro"/>
</dbReference>
<protein>
    <submittedName>
        <fullName evidence="4">Leucine aminopeptidase 2</fullName>
    </submittedName>
</protein>
<keyword evidence="4" id="KW-0031">Aminopeptidase</keyword>
<evidence type="ECO:0000313" key="4">
    <source>
        <dbReference type="EMBL" id="CAI8058449.1"/>
    </source>
</evidence>
<dbReference type="SUPFAM" id="SSF53187">
    <property type="entry name" value="Zn-dependent exopeptidases"/>
    <property type="match status" value="1"/>
</dbReference>